<feature type="transmembrane region" description="Helical" evidence="2">
    <location>
        <begin position="76"/>
        <end position="92"/>
    </location>
</feature>
<dbReference type="InterPro" id="IPR045768">
    <property type="entry name" value="SpoIIE_N"/>
</dbReference>
<proteinExistence type="predicted"/>
<dbReference type="InterPro" id="IPR052016">
    <property type="entry name" value="Bact_Sigma-Reg"/>
</dbReference>
<keyword evidence="2" id="KW-1133">Transmembrane helix</keyword>
<dbReference type="AlphaFoldDB" id="A0A9D1CVV1"/>
<evidence type="ECO:0000313" key="4">
    <source>
        <dbReference type="EMBL" id="HIQ82402.1"/>
    </source>
</evidence>
<dbReference type="Proteomes" id="UP000824260">
    <property type="component" value="Unassembled WGS sequence"/>
</dbReference>
<feature type="transmembrane region" description="Helical" evidence="2">
    <location>
        <begin position="20"/>
        <end position="46"/>
    </location>
</feature>
<dbReference type="Gene3D" id="3.60.40.10">
    <property type="entry name" value="PPM-type phosphatase domain"/>
    <property type="match status" value="1"/>
</dbReference>
<dbReference type="SMART" id="SM00331">
    <property type="entry name" value="PP2C_SIG"/>
    <property type="match status" value="1"/>
</dbReference>
<dbReference type="Pfam" id="PF07228">
    <property type="entry name" value="SpoIIE"/>
    <property type="match status" value="1"/>
</dbReference>
<accession>A0A9D1CVV1</accession>
<evidence type="ECO:0000256" key="2">
    <source>
        <dbReference type="SAM" id="Phobius"/>
    </source>
</evidence>
<sequence length="665" mass="69581">MLNMQTHSHPELARLVRAAVALAAMALLARAQVMLGLAPFALALFAAGLQARLSPAALLLGCALGAVRFPLAETDLLLLSGCALVLLGTLLSDRPELRARLKEGPLCALLAGLGTLLPGLAAAQLEVYSSFLALLAASVAVASAPAFQMVLAWRPGQAVGVDARACAALVLFALLMGACALWPPGGYFLACVAVLTAAHASLGAGAALGALSLCALLCGGGAMVMAVSVCLGGAVAGLLRPRGKLYAAPGFVLAAGLTGLYAPGSYPGPVAPALAALAYVLMPNAWLDAVVERFFRPGGRERAAREEASRALNALSAAFGELAAGVANLPDEQAVLLDMRKRLCAQCSGYERCWAGEDGRAVRLMCQALRDAAAPADEVSAPMGMEAETPPDVLRVCRRGERLRALAREEASAMRVRRDAETCAGEMFRQAERILGEAARWRSRPRDSPPRLAVAWGASARSQTPGAPSGDAHLLRRLSDGRTLALICDGMGSGEAAREESERAVRLLWRFLSARVEPEAAMAAANALLIKRGAGDMFATVDLCLIDTRAGKAQFWKQAASRSLIAREGETLVIEGGRLPLGVLEGVTPVCEEVEVREGDVIVMGSDGAMEAGEGVLEDALEEGLAHAPDRLSEELLRAAEERTPSSRRDDMTVMCIRLLRARAP</sequence>
<reference evidence="4" key="1">
    <citation type="submission" date="2020-10" db="EMBL/GenBank/DDBJ databases">
        <authorList>
            <person name="Gilroy R."/>
        </authorList>
    </citation>
    <scope>NUCLEOTIDE SEQUENCE</scope>
    <source>
        <strain evidence="4">ChiSjej6B24-2974</strain>
    </source>
</reference>
<feature type="transmembrane region" description="Helical" evidence="2">
    <location>
        <begin position="104"/>
        <end position="125"/>
    </location>
</feature>
<dbReference type="InterPro" id="IPR001932">
    <property type="entry name" value="PPM-type_phosphatase-like_dom"/>
</dbReference>
<dbReference type="PANTHER" id="PTHR43156">
    <property type="entry name" value="STAGE II SPORULATION PROTEIN E-RELATED"/>
    <property type="match status" value="1"/>
</dbReference>
<keyword evidence="2" id="KW-0812">Transmembrane</keyword>
<dbReference type="GO" id="GO:0016791">
    <property type="term" value="F:phosphatase activity"/>
    <property type="evidence" value="ECO:0007669"/>
    <property type="project" value="TreeGrafter"/>
</dbReference>
<evidence type="ECO:0000256" key="1">
    <source>
        <dbReference type="ARBA" id="ARBA00022801"/>
    </source>
</evidence>
<organism evidence="4 5">
    <name type="scientific">Candidatus Pullichristensenella stercorigallinarum</name>
    <dbReference type="NCBI Taxonomy" id="2840909"/>
    <lineage>
        <taxon>Bacteria</taxon>
        <taxon>Bacillati</taxon>
        <taxon>Bacillota</taxon>
        <taxon>Clostridia</taxon>
        <taxon>Candidatus Pullichristensenella</taxon>
    </lineage>
</organism>
<reference evidence="4" key="2">
    <citation type="journal article" date="2021" name="PeerJ">
        <title>Extensive microbial diversity within the chicken gut microbiome revealed by metagenomics and culture.</title>
        <authorList>
            <person name="Gilroy R."/>
            <person name="Ravi A."/>
            <person name="Getino M."/>
            <person name="Pursley I."/>
            <person name="Horton D.L."/>
            <person name="Alikhan N.F."/>
            <person name="Baker D."/>
            <person name="Gharbi K."/>
            <person name="Hall N."/>
            <person name="Watson M."/>
            <person name="Adriaenssens E.M."/>
            <person name="Foster-Nyarko E."/>
            <person name="Jarju S."/>
            <person name="Secka A."/>
            <person name="Antonio M."/>
            <person name="Oren A."/>
            <person name="Chaudhuri R.R."/>
            <person name="La Ragione R."/>
            <person name="Hildebrand F."/>
            <person name="Pallen M.J."/>
        </authorList>
    </citation>
    <scope>NUCLEOTIDE SEQUENCE</scope>
    <source>
        <strain evidence="4">ChiSjej6B24-2974</strain>
    </source>
</reference>
<feature type="transmembrane region" description="Helical" evidence="2">
    <location>
        <begin position="210"/>
        <end position="238"/>
    </location>
</feature>
<feature type="domain" description="PPM-type phosphatase" evidence="3">
    <location>
        <begin position="453"/>
        <end position="659"/>
    </location>
</feature>
<keyword evidence="1" id="KW-0378">Hydrolase</keyword>
<feature type="transmembrane region" description="Helical" evidence="2">
    <location>
        <begin position="165"/>
        <end position="198"/>
    </location>
</feature>
<protein>
    <submittedName>
        <fullName evidence="4">SpoIIE family protein phosphatase</fullName>
    </submittedName>
</protein>
<evidence type="ECO:0000259" key="3">
    <source>
        <dbReference type="SMART" id="SM00331"/>
    </source>
</evidence>
<comment type="caution">
    <text evidence="4">The sequence shown here is derived from an EMBL/GenBank/DDBJ whole genome shotgun (WGS) entry which is preliminary data.</text>
</comment>
<feature type="transmembrane region" description="Helical" evidence="2">
    <location>
        <begin position="131"/>
        <end position="153"/>
    </location>
</feature>
<dbReference type="EMBL" id="DVFZ01000048">
    <property type="protein sequence ID" value="HIQ82402.1"/>
    <property type="molecule type" value="Genomic_DNA"/>
</dbReference>
<evidence type="ECO:0000313" key="5">
    <source>
        <dbReference type="Proteomes" id="UP000824260"/>
    </source>
</evidence>
<keyword evidence="2" id="KW-0472">Membrane</keyword>
<dbReference type="InterPro" id="IPR036457">
    <property type="entry name" value="PPM-type-like_dom_sf"/>
</dbReference>
<dbReference type="PANTHER" id="PTHR43156:SF2">
    <property type="entry name" value="STAGE II SPORULATION PROTEIN E"/>
    <property type="match status" value="1"/>
</dbReference>
<name>A0A9D1CVV1_9FIRM</name>
<dbReference type="SUPFAM" id="SSF81606">
    <property type="entry name" value="PP2C-like"/>
    <property type="match status" value="1"/>
</dbReference>
<dbReference type="Pfam" id="PF19732">
    <property type="entry name" value="SpoIIE_N"/>
    <property type="match status" value="1"/>
</dbReference>
<gene>
    <name evidence="4" type="ORF">IAA52_04810</name>
</gene>